<reference evidence="1 2" key="1">
    <citation type="journal article" date="2013" name="ISME J.">
        <title>By their genes ye shall know them: genomic signatures of predatory bacteria.</title>
        <authorList>
            <person name="Pasternak Z."/>
            <person name="Pietrokovski S."/>
            <person name="Rotem O."/>
            <person name="Gophna U."/>
            <person name="Lurie-Weinberger M.N."/>
            <person name="Jurkevitch E."/>
        </authorList>
    </citation>
    <scope>NUCLEOTIDE SEQUENCE [LARGE SCALE GENOMIC DNA]</scope>
    <source>
        <strain evidence="1 2">JSS</strain>
    </source>
</reference>
<dbReference type="EMBL" id="CP003537">
    <property type="protein sequence ID" value="AGH95457.1"/>
    <property type="molecule type" value="Genomic_DNA"/>
</dbReference>
<dbReference type="PROSITE" id="PS51257">
    <property type="entry name" value="PROKAR_LIPOPROTEIN"/>
    <property type="match status" value="1"/>
</dbReference>
<sequence length="157" mass="17964">MKLTAFVIAIGMILAACGKPVTSEGNKRDYAFYNQFINANDQYPNASQNLSNLKLFTSEEKYSMRLALFENGSFYYQVNNLGDGEGRWEFRDGILRLKAVRPIFDMDLDIMAEREETDDTIVQFVDRFRFNSVPIHFRPPSSDSKPLPAFKVSGKNI</sequence>
<evidence type="ECO:0000313" key="2">
    <source>
        <dbReference type="Proteomes" id="UP000012040"/>
    </source>
</evidence>
<evidence type="ECO:0000313" key="1">
    <source>
        <dbReference type="EMBL" id="AGH95457.1"/>
    </source>
</evidence>
<protein>
    <recommendedName>
        <fullName evidence="3">Lipoprotein</fullName>
    </recommendedName>
</protein>
<dbReference type="eggNOG" id="ENOG503197A">
    <property type="taxonomic scope" value="Bacteria"/>
</dbReference>
<proteinExistence type="predicted"/>
<accession>M4V7S9</accession>
<gene>
    <name evidence="1" type="ORF">A11Q_1241</name>
</gene>
<keyword evidence="2" id="KW-1185">Reference proteome</keyword>
<dbReference type="RefSeq" id="WP_015469947.1">
    <property type="nucleotide sequence ID" value="NC_020813.1"/>
</dbReference>
<organism evidence="1 2">
    <name type="scientific">Pseudobdellovibrio exovorus JSS</name>
    <dbReference type="NCBI Taxonomy" id="1184267"/>
    <lineage>
        <taxon>Bacteria</taxon>
        <taxon>Pseudomonadati</taxon>
        <taxon>Bdellovibrionota</taxon>
        <taxon>Bdellovibrionia</taxon>
        <taxon>Bdellovibrionales</taxon>
        <taxon>Pseudobdellovibrionaceae</taxon>
        <taxon>Pseudobdellovibrio</taxon>
    </lineage>
</organism>
<dbReference type="OrthoDB" id="9342655at2"/>
<dbReference type="Proteomes" id="UP000012040">
    <property type="component" value="Chromosome"/>
</dbReference>
<dbReference type="AlphaFoldDB" id="M4V7S9"/>
<dbReference type="HOGENOM" id="CLU_1674483_0_0_7"/>
<dbReference type="PATRIC" id="fig|1184267.3.peg.1256"/>
<evidence type="ECO:0008006" key="3">
    <source>
        <dbReference type="Google" id="ProtNLM"/>
    </source>
</evidence>
<dbReference type="STRING" id="1184267.A11Q_1241"/>
<name>M4V7S9_9BACT</name>
<dbReference type="KEGG" id="bex:A11Q_1241"/>